<feature type="region of interest" description="Disordered" evidence="1">
    <location>
        <begin position="1"/>
        <end position="124"/>
    </location>
</feature>
<dbReference type="Proteomes" id="UP000652761">
    <property type="component" value="Unassembled WGS sequence"/>
</dbReference>
<dbReference type="AlphaFoldDB" id="A0A843W4D0"/>
<evidence type="ECO:0000313" key="2">
    <source>
        <dbReference type="EMBL" id="MQL98079.1"/>
    </source>
</evidence>
<organism evidence="2 3">
    <name type="scientific">Colocasia esculenta</name>
    <name type="common">Wild taro</name>
    <name type="synonym">Arum esculentum</name>
    <dbReference type="NCBI Taxonomy" id="4460"/>
    <lineage>
        <taxon>Eukaryota</taxon>
        <taxon>Viridiplantae</taxon>
        <taxon>Streptophyta</taxon>
        <taxon>Embryophyta</taxon>
        <taxon>Tracheophyta</taxon>
        <taxon>Spermatophyta</taxon>
        <taxon>Magnoliopsida</taxon>
        <taxon>Liliopsida</taxon>
        <taxon>Araceae</taxon>
        <taxon>Aroideae</taxon>
        <taxon>Colocasieae</taxon>
        <taxon>Colocasia</taxon>
    </lineage>
</organism>
<reference evidence="2" key="1">
    <citation type="submission" date="2017-07" db="EMBL/GenBank/DDBJ databases">
        <title>Taro Niue Genome Assembly and Annotation.</title>
        <authorList>
            <person name="Atibalentja N."/>
            <person name="Keating K."/>
            <person name="Fields C.J."/>
        </authorList>
    </citation>
    <scope>NUCLEOTIDE SEQUENCE</scope>
    <source>
        <strain evidence="2">Niue_2</strain>
        <tissue evidence="2">Leaf</tissue>
    </source>
</reference>
<feature type="compositionally biased region" description="Polar residues" evidence="1">
    <location>
        <begin position="1"/>
        <end position="12"/>
    </location>
</feature>
<accession>A0A843W4D0</accession>
<evidence type="ECO:0000313" key="3">
    <source>
        <dbReference type="Proteomes" id="UP000652761"/>
    </source>
</evidence>
<sequence>MHLNPEGNTSATRNEHNIVLGKPHFRQNQQRKTLGAPHQSSQLSSTRPTTSTDKCRNAQPAMQHGTQNICLAQAITPTKQSTGHNSAQIEDHTQDQHSTQPNNRGTTNKARTLQPVPQTTTLHQ</sequence>
<name>A0A843W4D0_COLES</name>
<evidence type="ECO:0000256" key="1">
    <source>
        <dbReference type="SAM" id="MobiDB-lite"/>
    </source>
</evidence>
<dbReference type="EMBL" id="NMUH01002137">
    <property type="protein sequence ID" value="MQL98079.1"/>
    <property type="molecule type" value="Genomic_DNA"/>
</dbReference>
<feature type="compositionally biased region" description="Polar residues" evidence="1">
    <location>
        <begin position="64"/>
        <end position="88"/>
    </location>
</feature>
<keyword evidence="3" id="KW-1185">Reference proteome</keyword>
<feature type="compositionally biased region" description="Polar residues" evidence="1">
    <location>
        <begin position="26"/>
        <end position="52"/>
    </location>
</feature>
<gene>
    <name evidence="2" type="ORF">Taro_030781</name>
</gene>
<protein>
    <submittedName>
        <fullName evidence="2">Uncharacterized protein</fullName>
    </submittedName>
</protein>
<comment type="caution">
    <text evidence="2">The sequence shown here is derived from an EMBL/GenBank/DDBJ whole genome shotgun (WGS) entry which is preliminary data.</text>
</comment>
<proteinExistence type="predicted"/>
<feature type="compositionally biased region" description="Polar residues" evidence="1">
    <location>
        <begin position="96"/>
        <end position="124"/>
    </location>
</feature>